<name>A0A413SVG4_9BACT</name>
<dbReference type="PROSITE" id="PS51257">
    <property type="entry name" value="PROKAR_LIPOPROTEIN"/>
    <property type="match status" value="1"/>
</dbReference>
<dbReference type="AlphaFoldDB" id="A0A413SVG4"/>
<protein>
    <recommendedName>
        <fullName evidence="3">Peptide-N(4)-(N-acetyl-beta-glucosaminyl)asparagine amidase</fullName>
    </recommendedName>
</protein>
<reference evidence="1 2" key="1">
    <citation type="submission" date="2018-08" db="EMBL/GenBank/DDBJ databases">
        <title>A genome reference for cultivated species of the human gut microbiota.</title>
        <authorList>
            <person name="Zou Y."/>
            <person name="Xue W."/>
            <person name="Luo G."/>
        </authorList>
    </citation>
    <scope>NUCLEOTIDE SEQUENCE [LARGE SCALE GENOMIC DNA]</scope>
    <source>
        <strain evidence="1 2">AM42-38</strain>
    </source>
</reference>
<comment type="caution">
    <text evidence="1">The sequence shown here is derived from an EMBL/GenBank/DDBJ whole genome shotgun (WGS) entry which is preliminary data.</text>
</comment>
<proteinExistence type="predicted"/>
<dbReference type="RefSeq" id="WP_118401038.1">
    <property type="nucleotide sequence ID" value="NZ_CABJGD010000054.1"/>
</dbReference>
<dbReference type="Gene3D" id="2.60.120.260">
    <property type="entry name" value="Galactose-binding domain-like"/>
    <property type="match status" value="2"/>
</dbReference>
<evidence type="ECO:0000313" key="2">
    <source>
        <dbReference type="Proteomes" id="UP000283855"/>
    </source>
</evidence>
<evidence type="ECO:0008006" key="3">
    <source>
        <dbReference type="Google" id="ProtNLM"/>
    </source>
</evidence>
<dbReference type="PANTHER" id="PTHR35532:SF5">
    <property type="entry name" value="CARBOHYDRATE-BINDING DOMAIN-CONTAINING PROTEIN"/>
    <property type="match status" value="1"/>
</dbReference>
<dbReference type="SUPFAM" id="SSF54001">
    <property type="entry name" value="Cysteine proteinases"/>
    <property type="match status" value="1"/>
</dbReference>
<gene>
    <name evidence="1" type="ORF">DW921_14720</name>
</gene>
<dbReference type="Proteomes" id="UP000283855">
    <property type="component" value="Unassembled WGS sequence"/>
</dbReference>
<accession>A0A413SVG4</accession>
<dbReference type="EMBL" id="QSFT01000054">
    <property type="protein sequence ID" value="RHA72964.1"/>
    <property type="molecule type" value="Genomic_DNA"/>
</dbReference>
<sequence length="647" mass="74038">MKGVILILLCMLVASCRMRPVSSGLEETLSQAGSNRDELFRVLAHYEKEGDSLKLRAAQFLLENMAGKAYATGRVVDEYCAFMDSVFRTGHKSEEELPSIYEQYEKQARYLKEEPVLALDARTLTADYLIRNIDEAFAVWDRPWNRHLSFNEFCEWILPYRVSGEVPEEWRALYRERFEPLLQSDSIRTARQACTVINNELIKYSICIPEKSVLPVTLPAHLLMNIKFGLCGDYANLAMFAMRAAGIPVGIEIVPFWGRGNGRHTFNVVYDSDSTFHDFSGAEQNPDEHLIRFRHEMPKVYRETFGKQPSSLAMQCGDEDIPDFFKNPCLEDVTGNYPFIEARDITVPVEGHSDRKFAYLCVYHPTQWIPVAWGRRQGDSVRFQNVCPNIVYHPALYADGKLQLTGHPFLLDTLGYVNVLAPQADTVNCVLSTLYKDAPKLIKLLPSFVGGKIQGANRPDFSDAVTYYTFTEQPTFKYTTVDCRNTKPCKYLRYLSSDCGTGNMADLEFYAEGSDVPLKGKVIGHYKPSLQFFDSGAEAMFDSNPITFFHTADTLSWGGLELEKPTAVSRIRFIIRSENNGIRKGSEYELFYMDKDKWVSLGRQIATEDDRLEYKGVPKNALFRWIDHTKDNSKRIFIIENKKEVWY</sequence>
<dbReference type="InterPro" id="IPR038765">
    <property type="entry name" value="Papain-like_cys_pep_sf"/>
</dbReference>
<evidence type="ECO:0000313" key="1">
    <source>
        <dbReference type="EMBL" id="RHA72964.1"/>
    </source>
</evidence>
<organism evidence="1 2">
    <name type="scientific">Phocaeicola coprophilus</name>
    <dbReference type="NCBI Taxonomy" id="387090"/>
    <lineage>
        <taxon>Bacteria</taxon>
        <taxon>Pseudomonadati</taxon>
        <taxon>Bacteroidota</taxon>
        <taxon>Bacteroidia</taxon>
        <taxon>Bacteroidales</taxon>
        <taxon>Bacteroidaceae</taxon>
        <taxon>Phocaeicola</taxon>
    </lineage>
</organism>
<dbReference type="PANTHER" id="PTHR35532">
    <property type="entry name" value="SIMILAR TO POLYHYDROXYALKANOATE DEPOLYMERASE"/>
    <property type="match status" value="1"/>
</dbReference>